<sequence>MATYNDLEFEKLAEADKHVQRKPNTLGADGSLIEEPFGLRQIVFREDIFNETPTADTNFIRRDYADSPDLGAIGTRHINIRLHPLVVSGKSGNDSIQTFVAVSEAPASDSPEDIEAVRIKHMIPPDLSLGRRDAYESSVSFRGFELALFPAESNGGILEADFSDGRKIPITADPGSLYGVGSTGRWTIDYPNGIVRFSCAPLNGPTGLMNPNNVYGDIDGITTSVANGGRITMFATFYEYVGPLLTDPELVIVGDGIVSFGTHNGTTSANMQQAIDLLHPDGGTVFLKEGDYDYLNTVDVTENINIVGQSRGVEITKPDDEPAFAIQGNNVIISGITILSDNSTSGADIEIITQSETEIVDGHRTVENVIIRDNILWATHDAYGVGFVPQHNDAEFKNIRIENNVFVGDISSGLDPVYIGEHIVGGSVTLKNVNIIGNDFGSNTADALHITGTRILGVEDLRFSDNQSTGPVAVYIDSIGTPPLGIHILNNVIGSFRSNIAVDSSVFTDNVFSGDIFFGSTVVDSTISDNRIAGRLILLDLISSSTFDSNTIGDISSFEQLTDLTISDNIFDADVNITAAIAGSIISDNIFNGAVDSLDIQSTMDNSTINGNRFNSKLLFKDMIDDCVISDNIVESFLLITGSISDSTFGNNSIIGVSSFASLARVTLSDNVFSGDVDVTAALSWSTISDNIFNGGTTSLDIQNAMINSIVTGNRFNNDITFDSTVDDSTVSNNMGEGILTVTGTTSDSSFGDNTIIGATTFTGAVSSLTFAGNRLDNNLIFSSTITNSVVSNNIVGGALTVGGDIDNSSFGDNALYSVAFAADFNHSSFSGNSLT</sequence>
<protein>
    <submittedName>
        <fullName evidence="1">Uncharacterized protein</fullName>
    </submittedName>
</protein>
<comment type="caution">
    <text evidence="1">The sequence shown here is derived from an EMBL/GenBank/DDBJ whole genome shotgun (WGS) entry which is preliminary data.</text>
</comment>
<gene>
    <name evidence="1" type="ORF">LCGC14_1395300</name>
</gene>
<dbReference type="SMART" id="SM00710">
    <property type="entry name" value="PbH1"/>
    <property type="match status" value="8"/>
</dbReference>
<dbReference type="InterPro" id="IPR006626">
    <property type="entry name" value="PbH1"/>
</dbReference>
<feature type="non-terminal residue" evidence="1">
    <location>
        <position position="836"/>
    </location>
</feature>
<accession>A0A0F9KJM6</accession>
<dbReference type="Gene3D" id="2.160.20.10">
    <property type="entry name" value="Single-stranded right-handed beta-helix, Pectin lyase-like"/>
    <property type="match status" value="1"/>
</dbReference>
<dbReference type="SUPFAM" id="SSF51126">
    <property type="entry name" value="Pectin lyase-like"/>
    <property type="match status" value="1"/>
</dbReference>
<dbReference type="InterPro" id="IPR012334">
    <property type="entry name" value="Pectin_lyas_fold"/>
</dbReference>
<name>A0A0F9KJM6_9ZZZZ</name>
<dbReference type="InterPro" id="IPR011050">
    <property type="entry name" value="Pectin_lyase_fold/virulence"/>
</dbReference>
<proteinExistence type="predicted"/>
<reference evidence="1" key="1">
    <citation type="journal article" date="2015" name="Nature">
        <title>Complex archaea that bridge the gap between prokaryotes and eukaryotes.</title>
        <authorList>
            <person name="Spang A."/>
            <person name="Saw J.H."/>
            <person name="Jorgensen S.L."/>
            <person name="Zaremba-Niedzwiedzka K."/>
            <person name="Martijn J."/>
            <person name="Lind A.E."/>
            <person name="van Eijk R."/>
            <person name="Schleper C."/>
            <person name="Guy L."/>
            <person name="Ettema T.J."/>
        </authorList>
    </citation>
    <scope>NUCLEOTIDE SEQUENCE</scope>
</reference>
<organism evidence="1">
    <name type="scientific">marine sediment metagenome</name>
    <dbReference type="NCBI Taxonomy" id="412755"/>
    <lineage>
        <taxon>unclassified sequences</taxon>
        <taxon>metagenomes</taxon>
        <taxon>ecological metagenomes</taxon>
    </lineage>
</organism>
<evidence type="ECO:0000313" key="1">
    <source>
        <dbReference type="EMBL" id="KKM74941.1"/>
    </source>
</evidence>
<dbReference type="EMBL" id="LAZR01009058">
    <property type="protein sequence ID" value="KKM74941.1"/>
    <property type="molecule type" value="Genomic_DNA"/>
</dbReference>
<dbReference type="AlphaFoldDB" id="A0A0F9KJM6"/>